<dbReference type="EMBL" id="JAFIDN010000001">
    <property type="protein sequence ID" value="MBP3191078.1"/>
    <property type="molecule type" value="Genomic_DNA"/>
</dbReference>
<dbReference type="Gene3D" id="3.40.190.10">
    <property type="entry name" value="Periplasmic binding protein-like II"/>
    <property type="match status" value="2"/>
</dbReference>
<evidence type="ECO:0000313" key="1">
    <source>
        <dbReference type="EMBL" id="MBP3191078.1"/>
    </source>
</evidence>
<comment type="caution">
    <text evidence="1">The sequence shown here is derived from an EMBL/GenBank/DDBJ whole genome shotgun (WGS) entry which is preliminary data.</text>
</comment>
<name>A0A8J7S6A3_9BACT</name>
<keyword evidence="2" id="KW-1185">Reference proteome</keyword>
<dbReference type="SUPFAM" id="SSF53850">
    <property type="entry name" value="Periplasmic binding protein-like II"/>
    <property type="match status" value="1"/>
</dbReference>
<protein>
    <recommendedName>
        <fullName evidence="3">Solute-binding protein family 3/N-terminal domain-containing protein</fullName>
    </recommendedName>
</protein>
<evidence type="ECO:0000313" key="2">
    <source>
        <dbReference type="Proteomes" id="UP000673975"/>
    </source>
</evidence>
<accession>A0A8J7S6A3</accession>
<reference evidence="1" key="1">
    <citation type="submission" date="2021-02" db="EMBL/GenBank/DDBJ databases">
        <title>Natronogracilivirga saccharolytica gen. nov. sp. nov. a new anaerobic, haloalkiliphilic carbohydrate-fermenting bacterium from soda lake and proposing of Cyclonatronumiaceae fam. nov. in the phylum Balneolaeota.</title>
        <authorList>
            <person name="Zhilina T.N."/>
            <person name="Sorokin D.Y."/>
            <person name="Zavarzina D.G."/>
            <person name="Toshchakov S.V."/>
            <person name="Kublanov I.V."/>
        </authorList>
    </citation>
    <scope>NUCLEOTIDE SEQUENCE</scope>
    <source>
        <strain evidence="1">Z-1702</strain>
    </source>
</reference>
<evidence type="ECO:0008006" key="3">
    <source>
        <dbReference type="Google" id="ProtNLM"/>
    </source>
</evidence>
<sequence>MKIFIYFRHVWIVALFMILGFTTIPAEGKGINPETSEKAVQSRELNLWSGNRTTVRRDYEREVLKEVLRVTNDEYGEWELIECAEDLHGDDESLVFREFGHDLTVTTAGNPKFEHERKIMVHKSVMMGILGYRVLIVREEEAELFANIESEEELQKLRFGVPYTWTDAGLFRENGYNVVEGGSYEDLFERLHNHEFDFTALGANEVENVFDYRKEETEGLVMVDHLLIYYPFPMLFYVNPDEPEVAERIRKGMKILAERSTLDEIFLKYNGELIDRLNLSDRTVIQLRNPLLPEEMADFESSLTN</sequence>
<gene>
    <name evidence="1" type="ORF">NATSA_00230</name>
</gene>
<dbReference type="Proteomes" id="UP000673975">
    <property type="component" value="Unassembled WGS sequence"/>
</dbReference>
<dbReference type="AlphaFoldDB" id="A0A8J7S6A3"/>
<organism evidence="1 2">
    <name type="scientific">Natronogracilivirga saccharolytica</name>
    <dbReference type="NCBI Taxonomy" id="2812953"/>
    <lineage>
        <taxon>Bacteria</taxon>
        <taxon>Pseudomonadati</taxon>
        <taxon>Balneolota</taxon>
        <taxon>Balneolia</taxon>
        <taxon>Balneolales</taxon>
        <taxon>Cyclonatronaceae</taxon>
        <taxon>Natronogracilivirga</taxon>
    </lineage>
</organism>
<dbReference type="RefSeq" id="WP_210509317.1">
    <property type="nucleotide sequence ID" value="NZ_JAFIDN010000001.1"/>
</dbReference>
<proteinExistence type="predicted"/>